<evidence type="ECO:0000259" key="5">
    <source>
        <dbReference type="PROSITE" id="PS50206"/>
    </source>
</evidence>
<comment type="similarity">
    <text evidence="4">Belongs to the TrhO family.</text>
</comment>
<dbReference type="PANTHER" id="PTHR43846:SF1">
    <property type="entry name" value="TRNA URIDINE(34) HYDROXYLASE"/>
    <property type="match status" value="1"/>
</dbReference>
<gene>
    <name evidence="4" type="primary">trhO</name>
    <name evidence="6" type="ORF">OXR69_012415</name>
</gene>
<dbReference type="RefSeq" id="WP_112217202.1">
    <property type="nucleotide sequence ID" value="NZ_CABGGQ010000015.1"/>
</dbReference>
<dbReference type="CDD" id="cd01518">
    <property type="entry name" value="RHOD_YceA"/>
    <property type="match status" value="1"/>
</dbReference>
<evidence type="ECO:0000313" key="6">
    <source>
        <dbReference type="EMBL" id="MDG1642661.1"/>
    </source>
</evidence>
<dbReference type="HAMAP" id="MF_00469">
    <property type="entry name" value="TrhO"/>
    <property type="match status" value="1"/>
</dbReference>
<dbReference type="Pfam" id="PF00581">
    <property type="entry name" value="Rhodanese"/>
    <property type="match status" value="1"/>
</dbReference>
<dbReference type="SMART" id="SM00450">
    <property type="entry name" value="RHOD"/>
    <property type="match status" value="1"/>
</dbReference>
<feature type="domain" description="Rhodanese" evidence="5">
    <location>
        <begin position="146"/>
        <end position="240"/>
    </location>
</feature>
<keyword evidence="2 4" id="KW-0560">Oxidoreductase</keyword>
<dbReference type="InterPro" id="IPR036873">
    <property type="entry name" value="Rhodanese-like_dom_sf"/>
</dbReference>
<dbReference type="InterPro" id="IPR040503">
    <property type="entry name" value="TRHO_N"/>
</dbReference>
<dbReference type="NCBIfam" id="NF001133">
    <property type="entry name" value="PRK00142.1-1"/>
    <property type="match status" value="1"/>
</dbReference>
<evidence type="ECO:0000256" key="4">
    <source>
        <dbReference type="HAMAP-Rule" id="MF_00469"/>
    </source>
</evidence>
<evidence type="ECO:0000256" key="2">
    <source>
        <dbReference type="ARBA" id="ARBA00023002"/>
    </source>
</evidence>
<comment type="function">
    <text evidence="3">Catalyzes oxygen-dependent 5-hydroxyuridine (ho5U) modification at position 34 in tRNAs, the first step in 5-carboxymethoxyuridine (cmo5U) biosynthesis. May be part of an alternate pathway, which is able to bypass cmo5U biogenesis in a subset of tRNAs under aerobic conditions.</text>
</comment>
<keyword evidence="1 4" id="KW-0819">tRNA processing</keyword>
<protein>
    <recommendedName>
        <fullName evidence="4">tRNA uridine(34) hydroxylase</fullName>
        <ecNumber evidence="4">1.14.-.-</ecNumber>
    </recommendedName>
    <alternativeName>
        <fullName evidence="4">tRNA hydroxylation protein O</fullName>
    </alternativeName>
</protein>
<dbReference type="PROSITE" id="PS50206">
    <property type="entry name" value="RHODANESE_3"/>
    <property type="match status" value="1"/>
</dbReference>
<organism evidence="6 7">
    <name type="scientific">Klebsiella huaxiensis</name>
    <dbReference type="NCBI Taxonomy" id="2153354"/>
    <lineage>
        <taxon>Bacteria</taxon>
        <taxon>Pseudomonadati</taxon>
        <taxon>Pseudomonadota</taxon>
        <taxon>Gammaproteobacteria</taxon>
        <taxon>Enterobacterales</taxon>
        <taxon>Enterobacteriaceae</taxon>
        <taxon>Klebsiella/Raoultella group</taxon>
        <taxon>Klebsiella</taxon>
    </lineage>
</organism>
<dbReference type="EC" id="1.14.-.-" evidence="4"/>
<name>A0ABT6ECS8_9ENTR</name>
<dbReference type="InterPro" id="IPR001763">
    <property type="entry name" value="Rhodanese-like_dom"/>
</dbReference>
<comment type="caution">
    <text evidence="6">The sequence shown here is derived from an EMBL/GenBank/DDBJ whole genome shotgun (WGS) entry which is preliminary data.</text>
</comment>
<dbReference type="Gene3D" id="3.40.250.10">
    <property type="entry name" value="Rhodanese-like domain"/>
    <property type="match status" value="1"/>
</dbReference>
<dbReference type="EMBL" id="JAPQEX020000001">
    <property type="protein sequence ID" value="MDG1642661.1"/>
    <property type="molecule type" value="Genomic_DNA"/>
</dbReference>
<accession>A0ABT6ECS8</accession>
<evidence type="ECO:0000313" key="7">
    <source>
        <dbReference type="Proteomes" id="UP001075001"/>
    </source>
</evidence>
<dbReference type="Pfam" id="PF17773">
    <property type="entry name" value="UPF0176_N"/>
    <property type="match status" value="1"/>
</dbReference>
<dbReference type="Pfam" id="PF12368">
    <property type="entry name" value="Rhodanese_C"/>
    <property type="match status" value="1"/>
</dbReference>
<evidence type="ECO:0000256" key="3">
    <source>
        <dbReference type="ARBA" id="ARBA00045625"/>
    </source>
</evidence>
<comment type="catalytic activity">
    <reaction evidence="4">
        <text>uridine(34) in tRNA + AH2 + O2 = 5-hydroxyuridine(34) in tRNA + A + H2O</text>
        <dbReference type="Rhea" id="RHEA:64224"/>
        <dbReference type="Rhea" id="RHEA-COMP:11727"/>
        <dbReference type="Rhea" id="RHEA-COMP:13381"/>
        <dbReference type="ChEBI" id="CHEBI:13193"/>
        <dbReference type="ChEBI" id="CHEBI:15377"/>
        <dbReference type="ChEBI" id="CHEBI:15379"/>
        <dbReference type="ChEBI" id="CHEBI:17499"/>
        <dbReference type="ChEBI" id="CHEBI:65315"/>
        <dbReference type="ChEBI" id="CHEBI:136877"/>
    </reaction>
</comment>
<evidence type="ECO:0000256" key="1">
    <source>
        <dbReference type="ARBA" id="ARBA00022694"/>
    </source>
</evidence>
<dbReference type="InterPro" id="IPR022111">
    <property type="entry name" value="Rhodanese_C"/>
</dbReference>
<sequence length="354" mass="40320">MPVLHNRISNETLKAQMLAETEPRTTISFYKYFTIIDPKATRDALWLALTKLNVFGRIYLAHEGINAQISVPQSRVDALREFLYDFDPALKGLRLNIALDDDGKSFWVLRLKVRDRIVADGIDDPTFDASDVGDYLKAAEVNAMLDDPDAVFIDMRNHYEFEVGHFDNALEIPADTFRDQLPKAVEMMQEHKDKKIVMYCTGGIRCEKASAWMKHNGFSKVWHIEGGIIEYARRAREQGLPVRFVGKNFVFDERMGERISDDVIAHCHQCGTSCDSHTNCLNDGCHLLFIQCPDCAEKFAGCCSEACMEEHKLPEEEQRKLRAGRENGNKIFNKSRGRLNTRLGIPDPESSEKP</sequence>
<dbReference type="Gene3D" id="3.30.70.100">
    <property type="match status" value="1"/>
</dbReference>
<dbReference type="SUPFAM" id="SSF52821">
    <property type="entry name" value="Rhodanese/Cell cycle control phosphatase"/>
    <property type="match status" value="1"/>
</dbReference>
<proteinExistence type="inferred from homology"/>
<dbReference type="PANTHER" id="PTHR43846">
    <property type="entry name" value="UPF0176 PROTEIN YCEA"/>
    <property type="match status" value="1"/>
</dbReference>
<dbReference type="Proteomes" id="UP001075001">
    <property type="component" value="Unassembled WGS sequence"/>
</dbReference>
<reference evidence="6" key="1">
    <citation type="submission" date="2023-03" db="EMBL/GenBank/DDBJ databases">
        <title>identification of new KPC variant in Klebsiella huaxiensis from the Hospital Sewage Samples in China.</title>
        <authorList>
            <person name="Wu Y."/>
        </authorList>
    </citation>
    <scope>NUCLEOTIDE SEQUENCE</scope>
    <source>
        <strain evidence="6">ZR-9</strain>
    </source>
</reference>
<keyword evidence="7" id="KW-1185">Reference proteome</keyword>
<dbReference type="InterPro" id="IPR020936">
    <property type="entry name" value="TrhO"/>
</dbReference>